<evidence type="ECO:0000256" key="3">
    <source>
        <dbReference type="RuleBase" id="RU000363"/>
    </source>
</evidence>
<gene>
    <name evidence="4" type="ORF">TWF696_005799</name>
</gene>
<sequence length="327" mass="35967">MPFSRADYKNTSDANDVARFLHDEIAGKTVVITGVSPKTLGSEFALTVAGQAPKLLVIAARNVEKLTKVAEEIKAKYPDANVKTLQVDLASFESAKKAGDEIASCEDVPMIDVLVNNAGIMAQPYSKTVDGFESQFATNHLGHFIFTKRLMPKILAAARVGREPRIVNISSNGHRIYGINWDDVNFSDGKTYDPWMAYGQSKTANMLFSLALAERYGGRGVYSFSVHPGLIVDTNLGAHLDKEAVMELLFSDQTPEPDIPLIQKTLQQGVSTHVVAAFDPEIKKDNGKYLADCIVADHRVKDWAADKSSAKRLWELSEQLTGEKYDE</sequence>
<organism evidence="4 5">
    <name type="scientific">Orbilia brochopaga</name>
    <dbReference type="NCBI Taxonomy" id="3140254"/>
    <lineage>
        <taxon>Eukaryota</taxon>
        <taxon>Fungi</taxon>
        <taxon>Dikarya</taxon>
        <taxon>Ascomycota</taxon>
        <taxon>Pezizomycotina</taxon>
        <taxon>Orbiliomycetes</taxon>
        <taxon>Orbiliales</taxon>
        <taxon>Orbiliaceae</taxon>
        <taxon>Orbilia</taxon>
    </lineage>
</organism>
<evidence type="ECO:0000256" key="2">
    <source>
        <dbReference type="ARBA" id="ARBA00023002"/>
    </source>
</evidence>
<dbReference type="SUPFAM" id="SSF51735">
    <property type="entry name" value="NAD(P)-binding Rossmann-fold domains"/>
    <property type="match status" value="1"/>
</dbReference>
<dbReference type="EMBL" id="JAVHNQ010000004">
    <property type="protein sequence ID" value="KAK6349515.1"/>
    <property type="molecule type" value="Genomic_DNA"/>
</dbReference>
<evidence type="ECO:0008006" key="6">
    <source>
        <dbReference type="Google" id="ProtNLM"/>
    </source>
</evidence>
<evidence type="ECO:0000313" key="4">
    <source>
        <dbReference type="EMBL" id="KAK6349515.1"/>
    </source>
</evidence>
<dbReference type="PANTHER" id="PTHR24320">
    <property type="entry name" value="RETINOL DEHYDROGENASE"/>
    <property type="match status" value="1"/>
</dbReference>
<keyword evidence="5" id="KW-1185">Reference proteome</keyword>
<reference evidence="4 5" key="1">
    <citation type="submission" date="2019-10" db="EMBL/GenBank/DDBJ databases">
        <authorList>
            <person name="Palmer J.M."/>
        </authorList>
    </citation>
    <scope>NUCLEOTIDE SEQUENCE [LARGE SCALE GENOMIC DNA]</scope>
    <source>
        <strain evidence="4 5">TWF696</strain>
    </source>
</reference>
<keyword evidence="2" id="KW-0560">Oxidoreductase</keyword>
<dbReference type="Proteomes" id="UP001375240">
    <property type="component" value="Unassembled WGS sequence"/>
</dbReference>
<dbReference type="AlphaFoldDB" id="A0AAV9UU80"/>
<evidence type="ECO:0000313" key="5">
    <source>
        <dbReference type="Proteomes" id="UP001375240"/>
    </source>
</evidence>
<comment type="similarity">
    <text evidence="1 3">Belongs to the short-chain dehydrogenases/reductases (SDR) family.</text>
</comment>
<evidence type="ECO:0000256" key="1">
    <source>
        <dbReference type="ARBA" id="ARBA00006484"/>
    </source>
</evidence>
<protein>
    <recommendedName>
        <fullName evidence="6">Short-chain dehydrogenase</fullName>
    </recommendedName>
</protein>
<dbReference type="InterPro" id="IPR002347">
    <property type="entry name" value="SDR_fam"/>
</dbReference>
<name>A0AAV9UU80_9PEZI</name>
<dbReference type="GO" id="GO:0016491">
    <property type="term" value="F:oxidoreductase activity"/>
    <property type="evidence" value="ECO:0007669"/>
    <property type="project" value="UniProtKB-KW"/>
</dbReference>
<dbReference type="Gene3D" id="3.40.50.720">
    <property type="entry name" value="NAD(P)-binding Rossmann-like Domain"/>
    <property type="match status" value="1"/>
</dbReference>
<dbReference type="InterPro" id="IPR036291">
    <property type="entry name" value="NAD(P)-bd_dom_sf"/>
</dbReference>
<dbReference type="Pfam" id="PF00106">
    <property type="entry name" value="adh_short"/>
    <property type="match status" value="1"/>
</dbReference>
<dbReference type="PRINTS" id="PR00080">
    <property type="entry name" value="SDRFAMILY"/>
</dbReference>
<dbReference type="PANTHER" id="PTHR24320:SF283">
    <property type="entry name" value="RETINOL DEHYDROGENASE 11"/>
    <property type="match status" value="1"/>
</dbReference>
<comment type="caution">
    <text evidence="4">The sequence shown here is derived from an EMBL/GenBank/DDBJ whole genome shotgun (WGS) entry which is preliminary data.</text>
</comment>
<proteinExistence type="inferred from homology"/>
<accession>A0AAV9UU80</accession>